<dbReference type="OrthoDB" id="1121174at2"/>
<evidence type="ECO:0000256" key="1">
    <source>
        <dbReference type="PROSITE-ProRule" id="PRU00169"/>
    </source>
</evidence>
<dbReference type="PANTHER" id="PTHR44520">
    <property type="entry name" value="RESPONSE REGULATOR RCP1-RELATED"/>
    <property type="match status" value="1"/>
</dbReference>
<name>A0A1M4WGJ5_9BACT</name>
<proteinExistence type="predicted"/>
<sequence length="143" mass="16023">MDNLTSKHTIFWADDDQDDLLLFREVVEAHAPHHEVVEFTQGKELIDALQQAGDHDQPCLIVLDMNMPVFGGKDTLSFLKANAQFRNIPVVMFTTSSSALDKKFCDSLETEMITKPIAYDQMKNTIGRIIDLCGPQVQAKQAA</sequence>
<evidence type="ECO:0000313" key="3">
    <source>
        <dbReference type="EMBL" id="SHE80280.1"/>
    </source>
</evidence>
<protein>
    <submittedName>
        <fullName evidence="3">CheY chemotaxis protein or a CheY-like REC (Receiver) domain</fullName>
    </submittedName>
</protein>
<dbReference type="RefSeq" id="WP_073040406.1">
    <property type="nucleotide sequence ID" value="NZ_FQUO01000003.1"/>
</dbReference>
<feature type="modified residue" description="4-aspartylphosphate" evidence="1">
    <location>
        <position position="64"/>
    </location>
</feature>
<dbReference type="SMART" id="SM00448">
    <property type="entry name" value="REC"/>
    <property type="match status" value="1"/>
</dbReference>
<dbReference type="InterPro" id="IPR001789">
    <property type="entry name" value="Sig_transdc_resp-reg_receiver"/>
</dbReference>
<dbReference type="PROSITE" id="PS50110">
    <property type="entry name" value="RESPONSE_REGULATORY"/>
    <property type="match status" value="1"/>
</dbReference>
<organism evidence="3 4">
    <name type="scientific">Cnuella takakiae</name>
    <dbReference type="NCBI Taxonomy" id="1302690"/>
    <lineage>
        <taxon>Bacteria</taxon>
        <taxon>Pseudomonadati</taxon>
        <taxon>Bacteroidota</taxon>
        <taxon>Chitinophagia</taxon>
        <taxon>Chitinophagales</taxon>
        <taxon>Chitinophagaceae</taxon>
        <taxon>Cnuella</taxon>
    </lineage>
</organism>
<evidence type="ECO:0000259" key="2">
    <source>
        <dbReference type="PROSITE" id="PS50110"/>
    </source>
</evidence>
<dbReference type="InterPro" id="IPR052893">
    <property type="entry name" value="TCS_response_regulator"/>
</dbReference>
<dbReference type="SUPFAM" id="SSF52172">
    <property type="entry name" value="CheY-like"/>
    <property type="match status" value="1"/>
</dbReference>
<dbReference type="Gene3D" id="3.40.50.2300">
    <property type="match status" value="1"/>
</dbReference>
<dbReference type="EMBL" id="FQUO01000003">
    <property type="protein sequence ID" value="SHE80280.1"/>
    <property type="molecule type" value="Genomic_DNA"/>
</dbReference>
<gene>
    <name evidence="3" type="ORF">SAMN05444008_10320</name>
</gene>
<accession>A0A1M4WGJ5</accession>
<evidence type="ECO:0000313" key="4">
    <source>
        <dbReference type="Proteomes" id="UP000184368"/>
    </source>
</evidence>
<dbReference type="Pfam" id="PF00072">
    <property type="entry name" value="Response_reg"/>
    <property type="match status" value="1"/>
</dbReference>
<keyword evidence="4" id="KW-1185">Reference proteome</keyword>
<dbReference type="InterPro" id="IPR011006">
    <property type="entry name" value="CheY-like_superfamily"/>
</dbReference>
<reference evidence="3 4" key="1">
    <citation type="submission" date="2016-11" db="EMBL/GenBank/DDBJ databases">
        <authorList>
            <person name="Jaros S."/>
            <person name="Januszkiewicz K."/>
            <person name="Wedrychowicz H."/>
        </authorList>
    </citation>
    <scope>NUCLEOTIDE SEQUENCE [LARGE SCALE GENOMIC DNA]</scope>
    <source>
        <strain evidence="3 4">DSM 26897</strain>
    </source>
</reference>
<dbReference type="GO" id="GO:0000160">
    <property type="term" value="P:phosphorelay signal transduction system"/>
    <property type="evidence" value="ECO:0007669"/>
    <property type="project" value="InterPro"/>
</dbReference>
<dbReference type="STRING" id="1302690.BUE76_07290"/>
<dbReference type="AlphaFoldDB" id="A0A1M4WGJ5"/>
<keyword evidence="1" id="KW-0597">Phosphoprotein</keyword>
<dbReference type="Proteomes" id="UP000184368">
    <property type="component" value="Unassembled WGS sequence"/>
</dbReference>
<feature type="domain" description="Response regulatory" evidence="2">
    <location>
        <begin position="9"/>
        <end position="130"/>
    </location>
</feature>